<evidence type="ECO:0000313" key="2">
    <source>
        <dbReference type="EMBL" id="CUA74832.1"/>
    </source>
</evidence>
<protein>
    <recommendedName>
        <fullName evidence="4">Laminin domain protein</fullName>
    </recommendedName>
</protein>
<evidence type="ECO:0000256" key="1">
    <source>
        <dbReference type="SAM" id="MobiDB-lite"/>
    </source>
</evidence>
<keyword evidence="3" id="KW-1185">Reference proteome</keyword>
<dbReference type="EMBL" id="CYGV01001500">
    <property type="protein sequence ID" value="CUA74832.1"/>
    <property type="molecule type" value="Genomic_DNA"/>
</dbReference>
<reference evidence="2 3" key="1">
    <citation type="submission" date="2015-07" db="EMBL/GenBank/DDBJ databases">
        <authorList>
            <person name="Noorani M."/>
        </authorList>
    </citation>
    <scope>NUCLEOTIDE SEQUENCE [LARGE SCALE GENOMIC DNA]</scope>
    <source>
        <strain evidence="2">BBA 69670</strain>
    </source>
</reference>
<name>A0A0K6G885_9AGAM</name>
<evidence type="ECO:0000313" key="3">
    <source>
        <dbReference type="Proteomes" id="UP000044841"/>
    </source>
</evidence>
<evidence type="ECO:0008006" key="4">
    <source>
        <dbReference type="Google" id="ProtNLM"/>
    </source>
</evidence>
<feature type="region of interest" description="Disordered" evidence="1">
    <location>
        <begin position="164"/>
        <end position="216"/>
    </location>
</feature>
<sequence>MASVRIVPNQTILTPPDLPSYLRAVQDLQPIVGKPTDEEIKAIHAVIRALNSIVHLYTVYDPNLSVQLSQHLFGAQMGTYRISSQLLDDPIIKGYIHTSNSTFTHPKYAQPNRRHAIKSRHSISAKCAEKCRKLGPRLFDADLNMRLSQHLFDLQFARYMHDLTQDQSPSGSGPEPLPVPEPVEEPQYISSVDPPAPNLESGEEINTPIPQPEQIPETHSGLAQLSEIMKETRDATRESKVVLENMNRVLMSIKRDQCMTIPSDTDSVVQKDPLNQRGVLASECGLPPLRCTYDPTYRGGCSDMTLSDDDLVRYLKFFDTGADLINEGEKIEDRDAAISLVLAQAGLW</sequence>
<accession>A0A0K6G885</accession>
<proteinExistence type="predicted"/>
<organism evidence="2 3">
    <name type="scientific">Rhizoctonia solani</name>
    <dbReference type="NCBI Taxonomy" id="456999"/>
    <lineage>
        <taxon>Eukaryota</taxon>
        <taxon>Fungi</taxon>
        <taxon>Dikarya</taxon>
        <taxon>Basidiomycota</taxon>
        <taxon>Agaricomycotina</taxon>
        <taxon>Agaricomycetes</taxon>
        <taxon>Cantharellales</taxon>
        <taxon>Ceratobasidiaceae</taxon>
        <taxon>Rhizoctonia</taxon>
    </lineage>
</organism>
<dbReference type="AlphaFoldDB" id="A0A0K6G885"/>
<dbReference type="Proteomes" id="UP000044841">
    <property type="component" value="Unassembled WGS sequence"/>
</dbReference>
<gene>
    <name evidence="2" type="ORF">RSOLAG22IIIB_05727</name>
</gene>